<dbReference type="EMBL" id="LZSY01000020">
    <property type="protein sequence ID" value="OBB97155.1"/>
    <property type="molecule type" value="Genomic_DNA"/>
</dbReference>
<name>A0A1A0WF01_MYCPR</name>
<dbReference type="OrthoDB" id="4507101at2"/>
<evidence type="ECO:0000313" key="1">
    <source>
        <dbReference type="EMBL" id="OBB97155.1"/>
    </source>
</evidence>
<dbReference type="Proteomes" id="UP000094008">
    <property type="component" value="Unassembled WGS sequence"/>
</dbReference>
<reference evidence="2" key="1">
    <citation type="submission" date="2016-06" db="EMBL/GenBank/DDBJ databases">
        <authorList>
            <person name="Sutton G."/>
            <person name="Brinkac L."/>
            <person name="Sanka R."/>
            <person name="Adams M."/>
            <person name="Lau E."/>
            <person name="Mehaffy C."/>
            <person name="Tameris M."/>
            <person name="Hatherill M."/>
            <person name="Hanekom W."/>
            <person name="Mahomed H."/>
            <person name="Mcshane H."/>
        </authorList>
    </citation>
    <scope>NUCLEOTIDE SEQUENCE [LARGE SCALE GENOMIC DNA]</scope>
    <source>
        <strain evidence="2">852002-10433_SCH5171157</strain>
    </source>
</reference>
<organism evidence="1 2">
    <name type="scientific">Mycolicibacterium peregrinum</name>
    <name type="common">Mycobacterium peregrinum</name>
    <dbReference type="NCBI Taxonomy" id="43304"/>
    <lineage>
        <taxon>Bacteria</taxon>
        <taxon>Bacillati</taxon>
        <taxon>Actinomycetota</taxon>
        <taxon>Actinomycetes</taxon>
        <taxon>Mycobacteriales</taxon>
        <taxon>Mycobacteriaceae</taxon>
        <taxon>Mycolicibacterium</taxon>
    </lineage>
</organism>
<evidence type="ECO:0000313" key="2">
    <source>
        <dbReference type="Proteomes" id="UP000094008"/>
    </source>
</evidence>
<dbReference type="AlphaFoldDB" id="A0A1A0WF01"/>
<accession>A0A1A0WF01</accession>
<protein>
    <submittedName>
        <fullName evidence="1">Uncharacterized protein</fullName>
    </submittedName>
</protein>
<comment type="caution">
    <text evidence="1">The sequence shown here is derived from an EMBL/GenBank/DDBJ whole genome shotgun (WGS) entry which is preliminary data.</text>
</comment>
<proteinExistence type="predicted"/>
<sequence>MDAPLPAPLTLWARVAAMKAVYALWDDDSGDISDPHSPAGVLTGGRMLVGFGSEDWFEIVRYSGDRAVMFGDSEGCSSILSNVPAPIDLLAYAPAWLPIEVLSPKVIRDEVSFVHWQDGGHHHRAPVVADTPDAGLFGAFLGIDGVFDSLVTEGFIEFDTEMSDEIALYSETIQAKDGIAVSDPGPELGWADFSAEPAAAPFYDEYAPLRELLEGADAYSVTPAQLLALAAIKGRSNIDAATRWLAACGVMAGSVPPCEPDPDPFTGIRNRRKLTETQHLDQVKDWLMTSRERPRPPLPVSSVLGSVVGAILPMVPDGAEFDVTAAADGASVQLSSNVFTEFPTIAEALTADDVYELQKEWGRLEPIYSRLMKLWESERDPHHGSWMFIRLMMSDGRLHIERAYDHWPAWFPDEPAGLVLNRERLINEFGSRSSQWRPAWFDGLLDGYALEDVVW</sequence>
<gene>
    <name evidence="1" type="ORF">A5779_15460</name>
</gene>
<dbReference type="RefSeq" id="WP_064878686.1">
    <property type="nucleotide sequence ID" value="NZ_LZSY01000020.1"/>
</dbReference>